<evidence type="ECO:0000256" key="6">
    <source>
        <dbReference type="ARBA" id="ARBA00023136"/>
    </source>
</evidence>
<dbReference type="InterPro" id="IPR003660">
    <property type="entry name" value="HAMP_dom"/>
</dbReference>
<name>A0A1T1HCS3_OCELI</name>
<dbReference type="GO" id="GO:0007165">
    <property type="term" value="P:signal transduction"/>
    <property type="evidence" value="ECO:0007669"/>
    <property type="project" value="UniProtKB-KW"/>
</dbReference>
<evidence type="ECO:0000256" key="5">
    <source>
        <dbReference type="ARBA" id="ARBA00022989"/>
    </source>
</evidence>
<dbReference type="PROSITE" id="PS50885">
    <property type="entry name" value="HAMP"/>
    <property type="match status" value="1"/>
</dbReference>
<dbReference type="SUPFAM" id="SSF58104">
    <property type="entry name" value="Methyl-accepting chemotaxis protein (MCP) signaling domain"/>
    <property type="match status" value="1"/>
</dbReference>
<gene>
    <name evidence="14" type="ORF">BTA35_0205655</name>
</gene>
<dbReference type="InterPro" id="IPR033479">
    <property type="entry name" value="dCache_1"/>
</dbReference>
<keyword evidence="7 9" id="KW-0807">Transducer</keyword>
<keyword evidence="5 11" id="KW-1133">Transmembrane helix</keyword>
<keyword evidence="15" id="KW-1185">Reference proteome</keyword>
<evidence type="ECO:0000256" key="10">
    <source>
        <dbReference type="SAM" id="Coils"/>
    </source>
</evidence>
<accession>A0A1T1HCS3</accession>
<dbReference type="Pfam" id="PF00015">
    <property type="entry name" value="MCPsignal"/>
    <property type="match status" value="1"/>
</dbReference>
<dbReference type="Gene3D" id="1.10.287.950">
    <property type="entry name" value="Methyl-accepting chemotaxis protein"/>
    <property type="match status" value="1"/>
</dbReference>
<keyword evidence="6 11" id="KW-0472">Membrane</keyword>
<dbReference type="SMART" id="SM00304">
    <property type="entry name" value="HAMP"/>
    <property type="match status" value="1"/>
</dbReference>
<comment type="similarity">
    <text evidence="8">Belongs to the methyl-accepting chemotaxis (MCP) protein family.</text>
</comment>
<feature type="coiled-coil region" evidence="10">
    <location>
        <begin position="552"/>
        <end position="582"/>
    </location>
</feature>
<dbReference type="PANTHER" id="PTHR32089:SF112">
    <property type="entry name" value="LYSOZYME-LIKE PROTEIN-RELATED"/>
    <property type="match status" value="1"/>
</dbReference>
<evidence type="ECO:0000256" key="9">
    <source>
        <dbReference type="PROSITE-ProRule" id="PRU00284"/>
    </source>
</evidence>
<evidence type="ECO:0000256" key="1">
    <source>
        <dbReference type="ARBA" id="ARBA00004651"/>
    </source>
</evidence>
<proteinExistence type="inferred from homology"/>
<protein>
    <recommendedName>
        <fullName evidence="16">Methyl-accepting chemotaxis protein</fullName>
    </recommendedName>
</protein>
<evidence type="ECO:0000256" key="7">
    <source>
        <dbReference type="ARBA" id="ARBA00023224"/>
    </source>
</evidence>
<evidence type="ECO:0000313" key="15">
    <source>
        <dbReference type="Proteomes" id="UP000190064"/>
    </source>
</evidence>
<dbReference type="Proteomes" id="UP000190064">
    <property type="component" value="Unassembled WGS sequence"/>
</dbReference>
<dbReference type="Pfam" id="PF02743">
    <property type="entry name" value="dCache_1"/>
    <property type="match status" value="1"/>
</dbReference>
<evidence type="ECO:0000256" key="2">
    <source>
        <dbReference type="ARBA" id="ARBA00022475"/>
    </source>
</evidence>
<feature type="domain" description="HAMP" evidence="13">
    <location>
        <begin position="303"/>
        <end position="357"/>
    </location>
</feature>
<comment type="caution">
    <text evidence="14">The sequence shown here is derived from an EMBL/GenBank/DDBJ whole genome shotgun (WGS) entry which is preliminary data.</text>
</comment>
<evidence type="ECO:0008006" key="16">
    <source>
        <dbReference type="Google" id="ProtNLM"/>
    </source>
</evidence>
<feature type="transmembrane region" description="Helical" evidence="11">
    <location>
        <begin position="6"/>
        <end position="24"/>
    </location>
</feature>
<dbReference type="CDD" id="cd12914">
    <property type="entry name" value="PDC1_DGC_like"/>
    <property type="match status" value="1"/>
</dbReference>
<evidence type="ECO:0000256" key="11">
    <source>
        <dbReference type="SAM" id="Phobius"/>
    </source>
</evidence>
<evidence type="ECO:0000256" key="8">
    <source>
        <dbReference type="ARBA" id="ARBA00029447"/>
    </source>
</evidence>
<comment type="subcellular location">
    <subcellularLocation>
        <location evidence="1">Cell membrane</location>
        <topology evidence="1">Multi-pass membrane protein</topology>
    </subcellularLocation>
</comment>
<evidence type="ECO:0000256" key="3">
    <source>
        <dbReference type="ARBA" id="ARBA00022500"/>
    </source>
</evidence>
<keyword evidence="3" id="KW-0145">Chemotaxis</keyword>
<dbReference type="InterPro" id="IPR004089">
    <property type="entry name" value="MCPsignal_dom"/>
</dbReference>
<dbReference type="SMART" id="SM00283">
    <property type="entry name" value="MA"/>
    <property type="match status" value="1"/>
</dbReference>
<dbReference type="GO" id="GO:0005886">
    <property type="term" value="C:plasma membrane"/>
    <property type="evidence" value="ECO:0007669"/>
    <property type="project" value="UniProtKB-SubCell"/>
</dbReference>
<reference evidence="14" key="1">
    <citation type="submission" date="2017-02" db="EMBL/GenBank/DDBJ databases">
        <title>Draft Genome Sequence of the Salt Water Bacterium Oceanospirillum linum ATCC 11336.</title>
        <authorList>
            <person name="Trachtenberg A.M."/>
            <person name="Carney J.G."/>
            <person name="Linnane J.D."/>
            <person name="Rheaume B.A."/>
            <person name="Pitts N.L."/>
            <person name="Mykles D.L."/>
            <person name="Maclea K.S."/>
        </authorList>
    </citation>
    <scope>NUCLEOTIDE SEQUENCE [LARGE SCALE GENOMIC DNA]</scope>
    <source>
        <strain evidence="14">ATCC 11336</strain>
    </source>
</reference>
<evidence type="ECO:0000256" key="4">
    <source>
        <dbReference type="ARBA" id="ARBA00022692"/>
    </source>
</evidence>
<dbReference type="CDD" id="cd12912">
    <property type="entry name" value="PDC2_MCP_like"/>
    <property type="match status" value="1"/>
</dbReference>
<evidence type="ECO:0000259" key="12">
    <source>
        <dbReference type="PROSITE" id="PS50111"/>
    </source>
</evidence>
<organism evidence="14 15">
    <name type="scientific">Oceanospirillum linum</name>
    <dbReference type="NCBI Taxonomy" id="966"/>
    <lineage>
        <taxon>Bacteria</taxon>
        <taxon>Pseudomonadati</taxon>
        <taxon>Pseudomonadota</taxon>
        <taxon>Gammaproteobacteria</taxon>
        <taxon>Oceanospirillales</taxon>
        <taxon>Oceanospirillaceae</taxon>
        <taxon>Oceanospirillum</taxon>
    </lineage>
</organism>
<dbReference type="GO" id="GO:0006935">
    <property type="term" value="P:chemotaxis"/>
    <property type="evidence" value="ECO:0007669"/>
    <property type="project" value="UniProtKB-KW"/>
</dbReference>
<dbReference type="Gene3D" id="3.30.450.20">
    <property type="entry name" value="PAS domain"/>
    <property type="match status" value="1"/>
</dbReference>
<keyword evidence="2" id="KW-1003">Cell membrane</keyword>
<dbReference type="PANTHER" id="PTHR32089">
    <property type="entry name" value="METHYL-ACCEPTING CHEMOTAXIS PROTEIN MCPB"/>
    <property type="match status" value="1"/>
</dbReference>
<feature type="domain" description="Methyl-accepting transducer" evidence="12">
    <location>
        <begin position="362"/>
        <end position="598"/>
    </location>
</feature>
<evidence type="ECO:0000313" key="14">
    <source>
        <dbReference type="EMBL" id="OOV87527.1"/>
    </source>
</evidence>
<dbReference type="STRING" id="966.BTA35_0205655"/>
<dbReference type="CDD" id="cd11386">
    <property type="entry name" value="MCP_signal"/>
    <property type="match status" value="1"/>
</dbReference>
<sequence>MLLTVMLPIIILMCGLTFWIYSEIKSETSDIMLHSGEQVVEGHAAEVSAILAGLQEEVSMLASTPMLSSERREQAIQKWFSGNLKEIKLAEMIFFVDTQAQATYLAKNGKTGQANLNERQYVQDLLSGKEELILTNPIVSKATKKPVSVIAKSVRDENGKIAGLLAITVTLEMLSQITENIDLTDGSYAWIVDGTGLLVAHPSEKARMNINVTNADKEGFTGLDQHGKRMIAGEKGTGDILNIQGEPVTMIFSPIKNTPGWTFGVSVPTAELYATANRLSTLLVIIMLAVLVIIIGLVVMASLSLAKPIQRLVNAMEIVTSDDSGINARLKASGPREIQAVTVSFNRFMEKLGQSVDRIIGIAGDLTQASHALENTGSTLNQQVAAQAQEMDQVASAANQLTNTFEGVAQSAQQASDESIRVKEQASKGHNALMHNQKQIASLSDRISAAAQELQQLHHSSEQIGEVLDSITGIAEQTNLLALNAAIEAARAGEHGRGFAVVADEVRTLSEQTRKSTEKTQSVIQELRELIVHAIGTMDAGAKEAVETVERSKEAEQALTDIQQAVSQLEQMNLQIASATEQQQATMVEVNDNMGHLAEAVVILRDETQQISQQSASMASAGQQMEQIARAI</sequence>
<evidence type="ECO:0000259" key="13">
    <source>
        <dbReference type="PROSITE" id="PS50885"/>
    </source>
</evidence>
<dbReference type="FunFam" id="1.10.287.950:FF:000001">
    <property type="entry name" value="Methyl-accepting chemotaxis sensory transducer"/>
    <property type="match status" value="1"/>
</dbReference>
<dbReference type="AlphaFoldDB" id="A0A1T1HCS3"/>
<dbReference type="PROSITE" id="PS50111">
    <property type="entry name" value="CHEMOTAXIS_TRANSDUC_2"/>
    <property type="match status" value="1"/>
</dbReference>
<keyword evidence="4 11" id="KW-0812">Transmembrane</keyword>
<keyword evidence="10" id="KW-0175">Coiled coil</keyword>
<feature type="transmembrane region" description="Helical" evidence="11">
    <location>
        <begin position="282"/>
        <end position="306"/>
    </location>
</feature>
<dbReference type="EMBL" id="MTSD02000002">
    <property type="protein sequence ID" value="OOV87527.1"/>
    <property type="molecule type" value="Genomic_DNA"/>
</dbReference>